<keyword evidence="9" id="KW-1133">Transmembrane helix</keyword>
<feature type="transmembrane region" description="Helical" evidence="9">
    <location>
        <begin position="123"/>
        <end position="144"/>
    </location>
</feature>
<dbReference type="GO" id="GO:0016020">
    <property type="term" value="C:membrane"/>
    <property type="evidence" value="ECO:0007669"/>
    <property type="project" value="InterPro"/>
</dbReference>
<keyword evidence="6 11" id="KW-0418">Kinase</keyword>
<dbReference type="Proteomes" id="UP000578449">
    <property type="component" value="Unassembled WGS sequence"/>
</dbReference>
<proteinExistence type="predicted"/>
<protein>
    <recommendedName>
        <fullName evidence="2">histidine kinase</fullName>
        <ecNumber evidence="2">2.7.13.3</ecNumber>
    </recommendedName>
</protein>
<keyword evidence="9" id="KW-0472">Membrane</keyword>
<dbReference type="EC" id="2.7.13.3" evidence="2"/>
<keyword evidence="5" id="KW-0547">Nucleotide-binding</keyword>
<dbReference type="PANTHER" id="PTHR24421:SF10">
    <property type="entry name" value="NITRATE_NITRITE SENSOR PROTEIN NARQ"/>
    <property type="match status" value="1"/>
</dbReference>
<dbReference type="CDD" id="cd16917">
    <property type="entry name" value="HATPase_UhpB-NarQ-NarX-like"/>
    <property type="match status" value="1"/>
</dbReference>
<sequence>MKRDVWLALGCLAGGLVLLAGDAYMRRGVEEWMLVPPLVAVCAAVAVRRRAPLVALGLGLVGISGDLVVGPSLGTVLVFTDNLYAATLYGPRAIVRWMLRITAVLAVVVGAGAWVVAGDWRVLAVAAVQAGLVLTTPVLTAVIIRQHREQAEAERTRAEQVARLAELDRRAAVNEERTRMARELHDLIANHFSAIAIQATGVLSRSDLDAATVRKVLESIRENGVQGMAEMRSMIQLLRQEGDDDASADVVRRRVADVGELVERARLAGVEVRLEVTGTPRDLPAAVDLAGYRIVQEALTNVLKHGDGREASVIVEYRERSVVVAVANPVRRAGAPGELPGAGAGIVGMRERAALVGGTLEAGPCSDGWRVRGELPLQDGGDGLWGLGGARGGSGE</sequence>
<dbReference type="GO" id="GO:0000155">
    <property type="term" value="F:phosphorelay sensor kinase activity"/>
    <property type="evidence" value="ECO:0007669"/>
    <property type="project" value="InterPro"/>
</dbReference>
<evidence type="ECO:0000256" key="7">
    <source>
        <dbReference type="ARBA" id="ARBA00022840"/>
    </source>
</evidence>
<evidence type="ECO:0000256" key="5">
    <source>
        <dbReference type="ARBA" id="ARBA00022741"/>
    </source>
</evidence>
<feature type="transmembrane region" description="Helical" evidence="9">
    <location>
        <begin position="54"/>
        <end position="85"/>
    </location>
</feature>
<evidence type="ECO:0000256" key="8">
    <source>
        <dbReference type="ARBA" id="ARBA00023012"/>
    </source>
</evidence>
<evidence type="ECO:0000256" key="3">
    <source>
        <dbReference type="ARBA" id="ARBA00022553"/>
    </source>
</evidence>
<dbReference type="GO" id="GO:0046983">
    <property type="term" value="F:protein dimerization activity"/>
    <property type="evidence" value="ECO:0007669"/>
    <property type="project" value="InterPro"/>
</dbReference>
<keyword evidence="12" id="KW-1185">Reference proteome</keyword>
<reference evidence="11 12" key="1">
    <citation type="submission" date="2020-08" db="EMBL/GenBank/DDBJ databases">
        <title>Genomic Encyclopedia of Type Strains, Phase IV (KMG-IV): sequencing the most valuable type-strain genomes for metagenomic binning, comparative biology and taxonomic classification.</title>
        <authorList>
            <person name="Goeker M."/>
        </authorList>
    </citation>
    <scope>NUCLEOTIDE SEQUENCE [LARGE SCALE GENOMIC DNA]</scope>
    <source>
        <strain evidence="11 12">DSM 45615</strain>
    </source>
</reference>
<evidence type="ECO:0000313" key="12">
    <source>
        <dbReference type="Proteomes" id="UP000578449"/>
    </source>
</evidence>
<dbReference type="Pfam" id="PF07730">
    <property type="entry name" value="HisKA_3"/>
    <property type="match status" value="1"/>
</dbReference>
<evidence type="ECO:0000256" key="9">
    <source>
        <dbReference type="SAM" id="Phobius"/>
    </source>
</evidence>
<dbReference type="SUPFAM" id="SSF55874">
    <property type="entry name" value="ATPase domain of HSP90 chaperone/DNA topoisomerase II/histidine kinase"/>
    <property type="match status" value="1"/>
</dbReference>
<dbReference type="InterPro" id="IPR011712">
    <property type="entry name" value="Sig_transdc_His_kin_sub3_dim/P"/>
</dbReference>
<feature type="transmembrane region" description="Helical" evidence="9">
    <location>
        <begin position="6"/>
        <end position="25"/>
    </location>
</feature>
<dbReference type="Gene3D" id="3.30.565.10">
    <property type="entry name" value="Histidine kinase-like ATPase, C-terminal domain"/>
    <property type="match status" value="1"/>
</dbReference>
<comment type="caution">
    <text evidence="11">The sequence shown here is derived from an EMBL/GenBank/DDBJ whole genome shotgun (WGS) entry which is preliminary data.</text>
</comment>
<feature type="domain" description="Signal transduction histidine kinase subgroup 3 dimerisation and phosphoacceptor" evidence="10">
    <location>
        <begin position="176"/>
        <end position="241"/>
    </location>
</feature>
<evidence type="ECO:0000256" key="1">
    <source>
        <dbReference type="ARBA" id="ARBA00000085"/>
    </source>
</evidence>
<evidence type="ECO:0000259" key="10">
    <source>
        <dbReference type="Pfam" id="PF07730"/>
    </source>
</evidence>
<dbReference type="PANTHER" id="PTHR24421">
    <property type="entry name" value="NITRATE/NITRITE SENSOR PROTEIN NARX-RELATED"/>
    <property type="match status" value="1"/>
</dbReference>
<dbReference type="InterPro" id="IPR036890">
    <property type="entry name" value="HATPase_C_sf"/>
</dbReference>
<dbReference type="EMBL" id="JACHGN010000001">
    <property type="protein sequence ID" value="MBB5130822.1"/>
    <property type="molecule type" value="Genomic_DNA"/>
</dbReference>
<evidence type="ECO:0000256" key="6">
    <source>
        <dbReference type="ARBA" id="ARBA00022777"/>
    </source>
</evidence>
<gene>
    <name evidence="11" type="ORF">HNP84_000510</name>
</gene>
<evidence type="ECO:0000256" key="2">
    <source>
        <dbReference type="ARBA" id="ARBA00012438"/>
    </source>
</evidence>
<dbReference type="RefSeq" id="WP_185047647.1">
    <property type="nucleotide sequence ID" value="NZ_BAABIX010000013.1"/>
</dbReference>
<keyword evidence="7" id="KW-0067">ATP-binding</keyword>
<keyword evidence="3" id="KW-0597">Phosphoprotein</keyword>
<keyword evidence="4" id="KW-0808">Transferase</keyword>
<feature type="transmembrane region" description="Helical" evidence="9">
    <location>
        <begin position="32"/>
        <end position="48"/>
    </location>
</feature>
<dbReference type="AlphaFoldDB" id="A0A840NU87"/>
<dbReference type="InterPro" id="IPR050482">
    <property type="entry name" value="Sensor_HK_TwoCompSys"/>
</dbReference>
<feature type="transmembrane region" description="Helical" evidence="9">
    <location>
        <begin position="97"/>
        <end position="117"/>
    </location>
</feature>
<evidence type="ECO:0000256" key="4">
    <source>
        <dbReference type="ARBA" id="ARBA00022679"/>
    </source>
</evidence>
<accession>A0A840NU87</accession>
<dbReference type="Gene3D" id="1.20.5.1930">
    <property type="match status" value="1"/>
</dbReference>
<evidence type="ECO:0000313" key="11">
    <source>
        <dbReference type="EMBL" id="MBB5130822.1"/>
    </source>
</evidence>
<dbReference type="GO" id="GO:0005524">
    <property type="term" value="F:ATP binding"/>
    <property type="evidence" value="ECO:0007669"/>
    <property type="project" value="UniProtKB-KW"/>
</dbReference>
<keyword evidence="8" id="KW-0902">Two-component regulatory system</keyword>
<organism evidence="11 12">
    <name type="scientific">Thermocatellispora tengchongensis</name>
    <dbReference type="NCBI Taxonomy" id="1073253"/>
    <lineage>
        <taxon>Bacteria</taxon>
        <taxon>Bacillati</taxon>
        <taxon>Actinomycetota</taxon>
        <taxon>Actinomycetes</taxon>
        <taxon>Streptosporangiales</taxon>
        <taxon>Streptosporangiaceae</taxon>
        <taxon>Thermocatellispora</taxon>
    </lineage>
</organism>
<keyword evidence="9" id="KW-0812">Transmembrane</keyword>
<name>A0A840NU87_9ACTN</name>
<comment type="catalytic activity">
    <reaction evidence="1">
        <text>ATP + protein L-histidine = ADP + protein N-phospho-L-histidine.</text>
        <dbReference type="EC" id="2.7.13.3"/>
    </reaction>
</comment>